<dbReference type="EMBL" id="JAUUTY010000004">
    <property type="protein sequence ID" value="KAK1645655.1"/>
    <property type="molecule type" value="Genomic_DNA"/>
</dbReference>
<feature type="compositionally biased region" description="Basic and acidic residues" evidence="1">
    <location>
        <begin position="64"/>
        <end position="73"/>
    </location>
</feature>
<reference evidence="2" key="1">
    <citation type="submission" date="2023-07" db="EMBL/GenBank/DDBJ databases">
        <title>A chromosome-level genome assembly of Lolium multiflorum.</title>
        <authorList>
            <person name="Chen Y."/>
            <person name="Copetti D."/>
            <person name="Kolliker R."/>
            <person name="Studer B."/>
        </authorList>
    </citation>
    <scope>NUCLEOTIDE SEQUENCE</scope>
    <source>
        <strain evidence="2">02402/16</strain>
        <tissue evidence="2">Leaf</tissue>
    </source>
</reference>
<dbReference type="AlphaFoldDB" id="A0AAD8S5R1"/>
<gene>
    <name evidence="2" type="ORF">QYE76_063460</name>
</gene>
<feature type="region of interest" description="Disordered" evidence="1">
    <location>
        <begin position="40"/>
        <end position="74"/>
    </location>
</feature>
<evidence type="ECO:0000313" key="3">
    <source>
        <dbReference type="Proteomes" id="UP001231189"/>
    </source>
</evidence>
<proteinExistence type="predicted"/>
<evidence type="ECO:0000256" key="1">
    <source>
        <dbReference type="SAM" id="MobiDB-lite"/>
    </source>
</evidence>
<name>A0AAD8S5R1_LOLMU</name>
<evidence type="ECO:0008006" key="4">
    <source>
        <dbReference type="Google" id="ProtNLM"/>
    </source>
</evidence>
<comment type="caution">
    <text evidence="2">The sequence shown here is derived from an EMBL/GenBank/DDBJ whole genome shotgun (WGS) entry which is preliminary data.</text>
</comment>
<evidence type="ECO:0000313" key="2">
    <source>
        <dbReference type="EMBL" id="KAK1645655.1"/>
    </source>
</evidence>
<accession>A0AAD8S5R1</accession>
<organism evidence="2 3">
    <name type="scientific">Lolium multiflorum</name>
    <name type="common">Italian ryegrass</name>
    <name type="synonym">Lolium perenne subsp. multiflorum</name>
    <dbReference type="NCBI Taxonomy" id="4521"/>
    <lineage>
        <taxon>Eukaryota</taxon>
        <taxon>Viridiplantae</taxon>
        <taxon>Streptophyta</taxon>
        <taxon>Embryophyta</taxon>
        <taxon>Tracheophyta</taxon>
        <taxon>Spermatophyta</taxon>
        <taxon>Magnoliopsida</taxon>
        <taxon>Liliopsida</taxon>
        <taxon>Poales</taxon>
        <taxon>Poaceae</taxon>
        <taxon>BOP clade</taxon>
        <taxon>Pooideae</taxon>
        <taxon>Poodae</taxon>
        <taxon>Poeae</taxon>
        <taxon>Poeae Chloroplast Group 2 (Poeae type)</taxon>
        <taxon>Loliodinae</taxon>
        <taxon>Loliinae</taxon>
        <taxon>Lolium</taxon>
    </lineage>
</organism>
<dbReference type="Proteomes" id="UP001231189">
    <property type="component" value="Unassembled WGS sequence"/>
</dbReference>
<keyword evidence="3" id="KW-1185">Reference proteome</keyword>
<protein>
    <recommendedName>
        <fullName evidence="4">Gag-pol polyprotein</fullName>
    </recommendedName>
</protein>
<sequence>MLRHKLTCLINENNLTLDDMIGISRTHTVADDDAGGELAATAVPPHQQKKNRDNGSSGNNKRKNPSDDQKSGESDMVAMKFQRGGQEAVVVEAEPAGASNALTRLIRKHDTSALESTARTAKEAKARIRKRTITVLRQWMRMTLRWIPKRVPQLTNPTPSSKRVLVHTTYTFLGTPTVRAKKSALRILNATLPAMPQYVKWSESPCTFDRTDHPTVIPKECYALVVSPRIDGYDFSKCLMDGGASLNIMYLETLEKMNLTKEQLKHSTTEFHGVVPG</sequence>